<dbReference type="PANTHER" id="PTHR34203">
    <property type="entry name" value="METHYLTRANSFERASE, FKBM FAMILY PROTEIN"/>
    <property type="match status" value="1"/>
</dbReference>
<organism evidence="2 3">
    <name type="scientific">Fulvimarina uroteuthidis</name>
    <dbReference type="NCBI Taxonomy" id="3098149"/>
    <lineage>
        <taxon>Bacteria</taxon>
        <taxon>Pseudomonadati</taxon>
        <taxon>Pseudomonadota</taxon>
        <taxon>Alphaproteobacteria</taxon>
        <taxon>Hyphomicrobiales</taxon>
        <taxon>Aurantimonadaceae</taxon>
        <taxon>Fulvimarina</taxon>
    </lineage>
</organism>
<dbReference type="GO" id="GO:0032259">
    <property type="term" value="P:methylation"/>
    <property type="evidence" value="ECO:0007669"/>
    <property type="project" value="UniProtKB-KW"/>
</dbReference>
<feature type="domain" description="Methyltransferase FkbM" evidence="1">
    <location>
        <begin position="44"/>
        <end position="230"/>
    </location>
</feature>
<dbReference type="EMBL" id="JAXLPB010000002">
    <property type="protein sequence ID" value="MDY8109380.1"/>
    <property type="molecule type" value="Genomic_DNA"/>
</dbReference>
<dbReference type="InterPro" id="IPR052514">
    <property type="entry name" value="SAM-dependent_MTase"/>
</dbReference>
<dbReference type="InterPro" id="IPR006342">
    <property type="entry name" value="FkbM_mtfrase"/>
</dbReference>
<keyword evidence="2" id="KW-0808">Transferase</keyword>
<gene>
    <name evidence="2" type="ORF">U0C82_09530</name>
</gene>
<name>A0ABU5I1Y3_9HYPH</name>
<keyword evidence="2" id="KW-0489">Methyltransferase</keyword>
<evidence type="ECO:0000313" key="2">
    <source>
        <dbReference type="EMBL" id="MDY8109380.1"/>
    </source>
</evidence>
<keyword evidence="3" id="KW-1185">Reference proteome</keyword>
<dbReference type="GO" id="GO:0008168">
    <property type="term" value="F:methyltransferase activity"/>
    <property type="evidence" value="ECO:0007669"/>
    <property type="project" value="UniProtKB-KW"/>
</dbReference>
<evidence type="ECO:0000259" key="1">
    <source>
        <dbReference type="Pfam" id="PF05050"/>
    </source>
</evidence>
<sequence>MIGGLKAGIGIARSLLVYHGLPWRVMAMRRFMRELVGPGALAFDIGAHAGNRSLALAKAGARVVAFEPQPAFFAILERIAAKRPIEIRREAVGGRAGRVTLRISNRHPTLSSIVPGWPDRIGSASGFEMVEWDEEIEVPVVTMDSLIDQYGLPDFVKIDVEGAEAEILGGLSTAVPLVSFEYLPAAMDVADRCLDRLASLGTYEFNLVVGENQRFATKLWMSLADFRDYLAETSQSGSSGDVYARLLAASPRAESEEPQS</sequence>
<evidence type="ECO:0000313" key="3">
    <source>
        <dbReference type="Proteomes" id="UP001294412"/>
    </source>
</evidence>
<dbReference type="InterPro" id="IPR029063">
    <property type="entry name" value="SAM-dependent_MTases_sf"/>
</dbReference>
<reference evidence="2 3" key="1">
    <citation type="submission" date="2023-12" db="EMBL/GenBank/DDBJ databases">
        <title>Description of Novel Strain Fulvimarina sp. 2208YS6-2-32 isolated from Uroteuthis (Photololigo) edulis.</title>
        <authorList>
            <person name="Park J.-S."/>
        </authorList>
    </citation>
    <scope>NUCLEOTIDE SEQUENCE [LARGE SCALE GENOMIC DNA]</scope>
    <source>
        <strain evidence="2 3">2208YS6-2-32</strain>
    </source>
</reference>
<dbReference type="RefSeq" id="WP_322186818.1">
    <property type="nucleotide sequence ID" value="NZ_JAXLPB010000002.1"/>
</dbReference>
<dbReference type="Pfam" id="PF05050">
    <property type="entry name" value="Methyltransf_21"/>
    <property type="match status" value="1"/>
</dbReference>
<dbReference type="SUPFAM" id="SSF53335">
    <property type="entry name" value="S-adenosyl-L-methionine-dependent methyltransferases"/>
    <property type="match status" value="1"/>
</dbReference>
<dbReference type="NCBIfam" id="TIGR01444">
    <property type="entry name" value="fkbM_fam"/>
    <property type="match status" value="1"/>
</dbReference>
<accession>A0ABU5I1Y3</accession>
<dbReference type="Proteomes" id="UP001294412">
    <property type="component" value="Unassembled WGS sequence"/>
</dbReference>
<dbReference type="Gene3D" id="3.40.50.150">
    <property type="entry name" value="Vaccinia Virus protein VP39"/>
    <property type="match status" value="1"/>
</dbReference>
<proteinExistence type="predicted"/>
<protein>
    <submittedName>
        <fullName evidence="2">FkbM family methyltransferase</fullName>
    </submittedName>
</protein>
<dbReference type="PANTHER" id="PTHR34203:SF15">
    <property type="entry name" value="SLL1173 PROTEIN"/>
    <property type="match status" value="1"/>
</dbReference>
<comment type="caution">
    <text evidence="2">The sequence shown here is derived from an EMBL/GenBank/DDBJ whole genome shotgun (WGS) entry which is preliminary data.</text>
</comment>